<evidence type="ECO:0000256" key="1">
    <source>
        <dbReference type="SAM" id="MobiDB-lite"/>
    </source>
</evidence>
<organism evidence="2 3">
    <name type="scientific">Paracoccus spongiarum</name>
    <dbReference type="NCBI Taxonomy" id="3064387"/>
    <lineage>
        <taxon>Bacteria</taxon>
        <taxon>Pseudomonadati</taxon>
        <taxon>Pseudomonadota</taxon>
        <taxon>Alphaproteobacteria</taxon>
        <taxon>Rhodobacterales</taxon>
        <taxon>Paracoccaceae</taxon>
        <taxon>Paracoccus</taxon>
    </lineage>
</organism>
<feature type="compositionally biased region" description="Basic and acidic residues" evidence="1">
    <location>
        <begin position="250"/>
        <end position="266"/>
    </location>
</feature>
<dbReference type="Proteomes" id="UP001224997">
    <property type="component" value="Unassembled WGS sequence"/>
</dbReference>
<evidence type="ECO:0000313" key="3">
    <source>
        <dbReference type="Proteomes" id="UP001224997"/>
    </source>
</evidence>
<keyword evidence="3" id="KW-1185">Reference proteome</keyword>
<reference evidence="2 3" key="1">
    <citation type="submission" date="2023-08" db="EMBL/GenBank/DDBJ databases">
        <authorList>
            <person name="Park J.-S."/>
        </authorList>
    </citation>
    <scope>NUCLEOTIDE SEQUENCE [LARGE SCALE GENOMIC DNA]</scope>
    <source>
        <strain evidence="2 3">2205BS29-5</strain>
    </source>
</reference>
<protein>
    <recommendedName>
        <fullName evidence="4">DUF222 domain-containing protein</fullName>
    </recommendedName>
</protein>
<dbReference type="EMBL" id="JAVAMQ010000009">
    <property type="protein sequence ID" value="MDP5307742.1"/>
    <property type="molecule type" value="Genomic_DNA"/>
</dbReference>
<evidence type="ECO:0008006" key="4">
    <source>
        <dbReference type="Google" id="ProtNLM"/>
    </source>
</evidence>
<comment type="caution">
    <text evidence="2">The sequence shown here is derived from an EMBL/GenBank/DDBJ whole genome shotgun (WGS) entry which is preliminary data.</text>
</comment>
<proteinExistence type="predicted"/>
<name>A0ABT9JF77_9RHOB</name>
<dbReference type="RefSeq" id="WP_305963591.1">
    <property type="nucleotide sequence ID" value="NZ_JAVAMQ010000009.1"/>
</dbReference>
<evidence type="ECO:0000313" key="2">
    <source>
        <dbReference type="EMBL" id="MDP5307742.1"/>
    </source>
</evidence>
<sequence>MDEMRSDRMVIPWRIFGSSQRAGSTDQPVIGRFTRSMGDSALPKSGLTTLFRRDDHSRLAIHRPKRLMKGGCPAVEEARQARIDTGGQVMDPASLKRNGGVDPIRRDMAEVAHFMIRRLDEYLLKIFRGDGLMTSNRHGIGCWRGPGRNDAADLVAADHVEGFGAEYGRLTANPEPAALHRRTVEHRLAKPRRLLSSDEVRDLRSILKRSTDGTVTVDDLAQSRRLVTQISPSVAPRNALDGDMPRPGAGRHDDRGRGGCRYDRGAIGRSPR</sequence>
<gene>
    <name evidence="2" type="ORF">Q5Y72_11625</name>
</gene>
<feature type="region of interest" description="Disordered" evidence="1">
    <location>
        <begin position="232"/>
        <end position="272"/>
    </location>
</feature>
<accession>A0ABT9JF77</accession>